<dbReference type="AlphaFoldDB" id="A0A2N7JRJ5"/>
<dbReference type="InterPro" id="IPR038488">
    <property type="entry name" value="Integrase_DNA-bd_sf"/>
</dbReference>
<comment type="caution">
    <text evidence="6">The sequence shown here is derived from an EMBL/GenBank/DDBJ whole genome shotgun (WGS) entry which is preliminary data.</text>
</comment>
<dbReference type="Pfam" id="PF13356">
    <property type="entry name" value="Arm-DNA-bind_3"/>
    <property type="match status" value="1"/>
</dbReference>
<protein>
    <recommendedName>
        <fullName evidence="5">Tyr recombinase domain-containing protein</fullName>
    </recommendedName>
</protein>
<dbReference type="Gene3D" id="1.10.443.10">
    <property type="entry name" value="Intergrase catalytic core"/>
    <property type="match status" value="1"/>
</dbReference>
<dbReference type="Proteomes" id="UP000235533">
    <property type="component" value="Unassembled WGS sequence"/>
</dbReference>
<gene>
    <name evidence="6" type="ORF">BCT54_22235</name>
</gene>
<feature type="domain" description="Tyr recombinase" evidence="5">
    <location>
        <begin position="257"/>
        <end position="444"/>
    </location>
</feature>
<dbReference type="InterPro" id="IPR013762">
    <property type="entry name" value="Integrase-like_cat_sf"/>
</dbReference>
<dbReference type="RefSeq" id="WP_102552167.1">
    <property type="nucleotide sequence ID" value="NZ_MCZF01000094.1"/>
</dbReference>
<proteinExistence type="inferred from homology"/>
<evidence type="ECO:0000313" key="6">
    <source>
        <dbReference type="EMBL" id="PMM56026.1"/>
    </source>
</evidence>
<dbReference type="Gene3D" id="3.30.160.390">
    <property type="entry name" value="Integrase, DNA-binding domain"/>
    <property type="match status" value="1"/>
</dbReference>
<reference evidence="7" key="1">
    <citation type="submission" date="2016-07" db="EMBL/GenBank/DDBJ databases">
        <title>Nontailed viruses are major unrecognized killers of bacteria in the ocean.</title>
        <authorList>
            <person name="Kauffman K."/>
            <person name="Hussain F."/>
            <person name="Yang J."/>
            <person name="Arevalo P."/>
            <person name="Brown J."/>
            <person name="Cutler M."/>
            <person name="Kelly L."/>
            <person name="Polz M.F."/>
        </authorList>
    </citation>
    <scope>NUCLEOTIDE SEQUENCE [LARGE SCALE GENOMIC DNA]</scope>
    <source>
        <strain evidence="7">10N.261.48.B5</strain>
    </source>
</reference>
<evidence type="ECO:0000313" key="7">
    <source>
        <dbReference type="Proteomes" id="UP000235533"/>
    </source>
</evidence>
<organism evidence="6 7">
    <name type="scientific">Vibrio splendidus</name>
    <dbReference type="NCBI Taxonomy" id="29497"/>
    <lineage>
        <taxon>Bacteria</taxon>
        <taxon>Pseudomonadati</taxon>
        <taxon>Pseudomonadota</taxon>
        <taxon>Gammaproteobacteria</taxon>
        <taxon>Vibrionales</taxon>
        <taxon>Vibrionaceae</taxon>
        <taxon>Vibrio</taxon>
    </lineage>
</organism>
<dbReference type="SUPFAM" id="SSF56349">
    <property type="entry name" value="DNA breaking-rejoining enzymes"/>
    <property type="match status" value="1"/>
</dbReference>
<dbReference type="PANTHER" id="PTHR30629">
    <property type="entry name" value="PROPHAGE INTEGRASE"/>
    <property type="match status" value="1"/>
</dbReference>
<evidence type="ECO:0000256" key="1">
    <source>
        <dbReference type="ARBA" id="ARBA00008857"/>
    </source>
</evidence>
<accession>A0A2N7JRJ5</accession>
<keyword evidence="3" id="KW-0238">DNA-binding</keyword>
<name>A0A2N7JRJ5_VIBSP</name>
<dbReference type="Pfam" id="PF22022">
    <property type="entry name" value="Phage_int_M"/>
    <property type="match status" value="1"/>
</dbReference>
<comment type="similarity">
    <text evidence="1">Belongs to the 'phage' integrase family.</text>
</comment>
<dbReference type="GO" id="GO:0003677">
    <property type="term" value="F:DNA binding"/>
    <property type="evidence" value="ECO:0007669"/>
    <property type="project" value="UniProtKB-KW"/>
</dbReference>
<dbReference type="InterPro" id="IPR011010">
    <property type="entry name" value="DNA_brk_join_enz"/>
</dbReference>
<dbReference type="GO" id="GO:0015074">
    <property type="term" value="P:DNA integration"/>
    <property type="evidence" value="ECO:0007669"/>
    <property type="project" value="UniProtKB-KW"/>
</dbReference>
<dbReference type="EMBL" id="MCZF01000094">
    <property type="protein sequence ID" value="PMM56026.1"/>
    <property type="molecule type" value="Genomic_DNA"/>
</dbReference>
<evidence type="ECO:0000256" key="4">
    <source>
        <dbReference type="ARBA" id="ARBA00023172"/>
    </source>
</evidence>
<dbReference type="InterPro" id="IPR050808">
    <property type="entry name" value="Phage_Integrase"/>
</dbReference>
<dbReference type="PANTHER" id="PTHR30629:SF6">
    <property type="entry name" value="PROPHAGE INTEGRASE INTA-RELATED"/>
    <property type="match status" value="1"/>
</dbReference>
<dbReference type="Gene3D" id="1.10.150.130">
    <property type="match status" value="1"/>
</dbReference>
<keyword evidence="2" id="KW-0229">DNA integration</keyword>
<evidence type="ECO:0000259" key="5">
    <source>
        <dbReference type="PROSITE" id="PS51898"/>
    </source>
</evidence>
<evidence type="ECO:0000256" key="2">
    <source>
        <dbReference type="ARBA" id="ARBA00022908"/>
    </source>
</evidence>
<dbReference type="GO" id="GO:0006310">
    <property type="term" value="P:DNA recombination"/>
    <property type="evidence" value="ECO:0007669"/>
    <property type="project" value="UniProtKB-KW"/>
</dbReference>
<dbReference type="InterPro" id="IPR010998">
    <property type="entry name" value="Integrase_recombinase_N"/>
</dbReference>
<dbReference type="CDD" id="cd00801">
    <property type="entry name" value="INT_P4_C"/>
    <property type="match status" value="1"/>
</dbReference>
<dbReference type="PROSITE" id="PS51898">
    <property type="entry name" value="TYR_RECOMBINASE"/>
    <property type="match status" value="1"/>
</dbReference>
<dbReference type="InterPro" id="IPR053876">
    <property type="entry name" value="Phage_int_M"/>
</dbReference>
<evidence type="ECO:0000256" key="3">
    <source>
        <dbReference type="ARBA" id="ARBA00023125"/>
    </source>
</evidence>
<sequence>MKKNTYYKNLTLPENKTELLVSDGEGLSLRVRSGKKGITKNWLFTFTSPLTKKQTKMSLGKYPALSLAEARRKTYALNEMIANDLDPKVKVEIANIMTDGKVTESNFDEMHDYLNQSFTFKQVAELFLVKREREDQISIDSEIKEARKEADEQGRTVSESVLKDIKSKRRATQDIKSRLDNYLLPKLGKIPIKKIEKPLVVKVLEPIEKRGNLETVKRCCQIVRQIAEFAESKGYISSKEYANFITLNNAFSKPKSSNQLTVNPERLGEVMEKMGNSNIQITTRAAFELMLHLLSRTGEISKLRWDEYNEAEGIIKIGGYRMKGNNSHIIPLSPQAKAILDYMHPITGDSEYVFPSCKPGGKKPYMNPQTVNMAMKRSGLGGTIVAHGLRSIGSTTLNDCQKFGHIERFDPEQVEVCLAHMDKNSVRLIYNGAEYVEKRREILSWWSEFILKQTGNFYSLAGQVSRGK</sequence>
<dbReference type="InterPro" id="IPR025166">
    <property type="entry name" value="Integrase_DNA_bind_dom"/>
</dbReference>
<keyword evidence="4" id="KW-0233">DNA recombination</keyword>
<dbReference type="Pfam" id="PF00589">
    <property type="entry name" value="Phage_integrase"/>
    <property type="match status" value="1"/>
</dbReference>
<dbReference type="InterPro" id="IPR002104">
    <property type="entry name" value="Integrase_catalytic"/>
</dbReference>